<reference evidence="2" key="1">
    <citation type="submission" date="2018-05" db="EMBL/GenBank/DDBJ databases">
        <authorList>
            <person name="Li X."/>
        </authorList>
    </citation>
    <scope>NUCLEOTIDE SEQUENCE [LARGE SCALE GENOMIC DNA]</scope>
    <source>
        <strain evidence="2">YIM 73061</strain>
    </source>
</reference>
<evidence type="ECO:0000313" key="1">
    <source>
        <dbReference type="EMBL" id="RAK52130.1"/>
    </source>
</evidence>
<comment type="caution">
    <text evidence="1">The sequence shown here is derived from an EMBL/GenBank/DDBJ whole genome shotgun (WGS) entry which is preliminary data.</text>
</comment>
<dbReference type="InterPro" id="IPR038258">
    <property type="entry name" value="Gp4_sf"/>
</dbReference>
<proteinExistence type="predicted"/>
<accession>A0A328ABV9</accession>
<organism evidence="1 2">
    <name type="scientific">Phenylobacterium deserti</name>
    <dbReference type="NCBI Taxonomy" id="1914756"/>
    <lineage>
        <taxon>Bacteria</taxon>
        <taxon>Pseudomonadati</taxon>
        <taxon>Pseudomonadota</taxon>
        <taxon>Alphaproteobacteria</taxon>
        <taxon>Caulobacterales</taxon>
        <taxon>Caulobacteraceae</taxon>
        <taxon>Phenylobacterium</taxon>
    </lineage>
</organism>
<dbReference type="Proteomes" id="UP000249725">
    <property type="component" value="Unassembled WGS sequence"/>
</dbReference>
<keyword evidence="2" id="KW-1185">Reference proteome</keyword>
<name>A0A328ABV9_9CAUL</name>
<evidence type="ECO:0000313" key="2">
    <source>
        <dbReference type="Proteomes" id="UP000249725"/>
    </source>
</evidence>
<dbReference type="Pfam" id="PF24175">
    <property type="entry name" value="SU10_adaptor"/>
    <property type="match status" value="1"/>
</dbReference>
<dbReference type="Gene3D" id="1.10.3230.20">
    <property type="entry name" value="P22 tail accessory factor (Gp4)"/>
    <property type="match status" value="1"/>
</dbReference>
<protein>
    <submittedName>
        <fullName evidence="1">Uncharacterized protein</fullName>
    </submittedName>
</protein>
<dbReference type="EMBL" id="QFYR01000003">
    <property type="protein sequence ID" value="RAK52130.1"/>
    <property type="molecule type" value="Genomic_DNA"/>
</dbReference>
<gene>
    <name evidence="1" type="ORF">DJ018_13320</name>
</gene>
<dbReference type="AlphaFoldDB" id="A0A328ABV9"/>
<dbReference type="RefSeq" id="WP_111515454.1">
    <property type="nucleotide sequence ID" value="NZ_QFYR01000003.1"/>
</dbReference>
<sequence>MATSGTTSSTLTVREVIDLACEELGILAMGDTLDATVAERAMTRLNWMLKTWQADGLTNGWRIEDVSITWPADTATATLDTNYLDLENVRRSISGIETPLERFDADEYAQLPNKAATGVPNSYVVKKTRDTLSVSLWPVPTAETTILADGARIIEDVTDLGQNIDVPQEWLETVYMCLAARLITPFKSLMTDPASAKAVEERAATLYARLKTFGDESGSIYFQTA</sequence>
<dbReference type="InterPro" id="IPR056209">
    <property type="entry name" value="SU10_adaptor"/>
</dbReference>